<evidence type="ECO:0000256" key="1">
    <source>
        <dbReference type="SAM" id="MobiDB-lite"/>
    </source>
</evidence>
<feature type="compositionally biased region" description="Pro residues" evidence="1">
    <location>
        <begin position="49"/>
        <end position="68"/>
    </location>
</feature>
<sequence>MARRDVKGAKQFNYEIDAALVDAFRAFCKGRNEAVKEHLEMALQRHMENPPPPFKPAAPPLPPIPAPAEPTAEEKPAKKGKK</sequence>
<gene>
    <name evidence="2" type="ORF">FTUN_7924</name>
</gene>
<proteinExistence type="predicted"/>
<dbReference type="KEGG" id="ftj:FTUN_7924"/>
<name>A0A6M5Z262_9BACT</name>
<organism evidence="2 3">
    <name type="scientific">Frigoriglobus tundricola</name>
    <dbReference type="NCBI Taxonomy" id="2774151"/>
    <lineage>
        <taxon>Bacteria</taxon>
        <taxon>Pseudomonadati</taxon>
        <taxon>Planctomycetota</taxon>
        <taxon>Planctomycetia</taxon>
        <taxon>Gemmatales</taxon>
        <taxon>Gemmataceae</taxon>
        <taxon>Frigoriglobus</taxon>
    </lineage>
</organism>
<dbReference type="EMBL" id="CP053452">
    <property type="protein sequence ID" value="QJX00299.1"/>
    <property type="molecule type" value="Genomic_DNA"/>
</dbReference>
<dbReference type="Proteomes" id="UP000503447">
    <property type="component" value="Chromosome"/>
</dbReference>
<reference evidence="3" key="1">
    <citation type="submission" date="2020-05" db="EMBL/GenBank/DDBJ databases">
        <title>Frigoriglobus tundricola gen. nov., sp. nov., a psychrotolerant cellulolytic planctomycete of the family Gemmataceae with two divergent copies of 16S rRNA gene.</title>
        <authorList>
            <person name="Kulichevskaya I.S."/>
            <person name="Ivanova A.A."/>
            <person name="Naumoff D.G."/>
            <person name="Beletsky A.V."/>
            <person name="Rijpstra W.I.C."/>
            <person name="Sinninghe Damste J.S."/>
            <person name="Mardanov A.V."/>
            <person name="Ravin N.V."/>
            <person name="Dedysh S.N."/>
        </authorList>
    </citation>
    <scope>NUCLEOTIDE SEQUENCE [LARGE SCALE GENOMIC DNA]</scope>
    <source>
        <strain evidence="3">PL17</strain>
    </source>
</reference>
<keyword evidence="3" id="KW-1185">Reference proteome</keyword>
<feature type="region of interest" description="Disordered" evidence="1">
    <location>
        <begin position="46"/>
        <end position="82"/>
    </location>
</feature>
<dbReference type="AlphaFoldDB" id="A0A6M5Z262"/>
<evidence type="ECO:0000313" key="3">
    <source>
        <dbReference type="Proteomes" id="UP000503447"/>
    </source>
</evidence>
<feature type="compositionally biased region" description="Basic and acidic residues" evidence="1">
    <location>
        <begin position="72"/>
        <end position="82"/>
    </location>
</feature>
<protein>
    <submittedName>
        <fullName evidence="2">Uncharacterized protein</fullName>
    </submittedName>
</protein>
<dbReference type="RefSeq" id="WP_171475079.1">
    <property type="nucleotide sequence ID" value="NZ_CP053452.2"/>
</dbReference>
<accession>A0A6M5Z262</accession>
<evidence type="ECO:0000313" key="2">
    <source>
        <dbReference type="EMBL" id="QJX00299.1"/>
    </source>
</evidence>